<keyword evidence="3" id="KW-1185">Reference proteome</keyword>
<accession>A0AAX4PN86</accession>
<proteinExistence type="predicted"/>
<evidence type="ECO:0000313" key="2">
    <source>
        <dbReference type="EMBL" id="WZN67130.1"/>
    </source>
</evidence>
<gene>
    <name evidence="2" type="ORF">HKI87_18g87020</name>
</gene>
<dbReference type="EMBL" id="CP151518">
    <property type="protein sequence ID" value="WZN67130.1"/>
    <property type="molecule type" value="Genomic_DNA"/>
</dbReference>
<dbReference type="AlphaFoldDB" id="A0AAX4PN86"/>
<dbReference type="SMART" id="SM00028">
    <property type="entry name" value="TPR"/>
    <property type="match status" value="2"/>
</dbReference>
<dbReference type="PANTHER" id="PTHR46014:SF1">
    <property type="entry name" value="TETRATRICOPEPTIDE REPEAT PROTEIN 1"/>
    <property type="match status" value="1"/>
</dbReference>
<feature type="region of interest" description="Disordered" evidence="1">
    <location>
        <begin position="538"/>
        <end position="564"/>
    </location>
</feature>
<dbReference type="InterPro" id="IPR011990">
    <property type="entry name" value="TPR-like_helical_dom_sf"/>
</dbReference>
<evidence type="ECO:0000256" key="1">
    <source>
        <dbReference type="SAM" id="MobiDB-lite"/>
    </source>
</evidence>
<reference evidence="2 3" key="1">
    <citation type="submission" date="2024-03" db="EMBL/GenBank/DDBJ databases">
        <title>Complete genome sequence of the green alga Chloropicon roscoffensis RCC1871.</title>
        <authorList>
            <person name="Lemieux C."/>
            <person name="Pombert J.-F."/>
            <person name="Otis C."/>
            <person name="Turmel M."/>
        </authorList>
    </citation>
    <scope>NUCLEOTIDE SEQUENCE [LARGE SCALE GENOMIC DNA]</scope>
    <source>
        <strain evidence="2 3">RCC1871</strain>
    </source>
</reference>
<sequence>MTTATPTEEAGGSQDGTLAQFESFLRAATEEMPTQELKDQVRAGLTRRYENPPLQVIEECSRKRMDVTAARKLLFYPGDEEAAMYPIMLRNAPIGAPVDHPCTKSQIIFLGPLYLCHRRSWPFVRSFVLNGGLKSLVGMFLHDNLHLRGQAIEVFRDLTSEEVFPWHDYHKLATREGGPTSDQAELVRRMFELTEVGIIQKLVANYDSAFPNASYLCLGILAFYSSFLRVNFCKDQVLRFSQVLLDKLQAWSKRTDVSQEERELARRLHEDFGRFEPATMPPQQQQQESKDTDAEDEFMLFEVKETFDRTSVNHVSDEALRETGTKAQDAWKKRGNDAYKNKDWNQAVACYSRALDVPVTEEELLTEGPRRAVLHSNRAAAYLARSRASGNFEFEDDEFGHLAGCEMASAEGGERAKMNCKAAAMDCDQALDLQSGMVKARYRKAQALEGLGRRDQALEAAKSALNAAPAAMEREISALVKRLEALAAGKKEEEQEAASVVAPAGKGKASLADEDIGPGAGGLLGSIMGGEDRWAGLGDASVGTGGASTEHKAPLIEVISSEDS</sequence>
<name>A0AAX4PN86_9CHLO</name>
<organism evidence="2 3">
    <name type="scientific">Chloropicon roscoffensis</name>
    <dbReference type="NCBI Taxonomy" id="1461544"/>
    <lineage>
        <taxon>Eukaryota</taxon>
        <taxon>Viridiplantae</taxon>
        <taxon>Chlorophyta</taxon>
        <taxon>Chloropicophyceae</taxon>
        <taxon>Chloropicales</taxon>
        <taxon>Chloropicaceae</taxon>
        <taxon>Chloropicon</taxon>
    </lineage>
</organism>
<evidence type="ECO:0000313" key="3">
    <source>
        <dbReference type="Proteomes" id="UP001472866"/>
    </source>
</evidence>
<dbReference type="Gene3D" id="1.25.40.10">
    <property type="entry name" value="Tetratricopeptide repeat domain"/>
    <property type="match status" value="1"/>
</dbReference>
<dbReference type="InterPro" id="IPR019734">
    <property type="entry name" value="TPR_rpt"/>
</dbReference>
<feature type="region of interest" description="Disordered" evidence="1">
    <location>
        <begin position="274"/>
        <end position="293"/>
    </location>
</feature>
<dbReference type="Proteomes" id="UP001472866">
    <property type="component" value="Chromosome 18"/>
</dbReference>
<dbReference type="SUPFAM" id="SSF48452">
    <property type="entry name" value="TPR-like"/>
    <property type="match status" value="1"/>
</dbReference>
<dbReference type="InterPro" id="IPR052769">
    <property type="entry name" value="TPR_domain_protein"/>
</dbReference>
<protein>
    <submittedName>
        <fullName evidence="2">Uncharacterized protein</fullName>
    </submittedName>
</protein>
<dbReference type="PANTHER" id="PTHR46014">
    <property type="entry name" value="TETRATRICOPEPTIDE REPEAT PROTEIN 1"/>
    <property type="match status" value="1"/>
</dbReference>